<feature type="region of interest" description="Disordered" evidence="1">
    <location>
        <begin position="341"/>
        <end position="379"/>
    </location>
</feature>
<dbReference type="AlphaFoldDB" id="A0AAU9APU6"/>
<sequence length="379" mass="42158">MKRAIGDGQDDDYLRDHPQFDILPKQIQHWVLGSPNAVEDFSDFFRKGGEFDTSRQVGLPVYVSSQPPQIALDRDEWNNMQKHGPTEYGLLRMFGTLAHEIGHDRFNTGVTPFAGGSKDDYVAYRSRLEAEAIFNAFPIFRDLREDPAFKSAMPFNSIGYLQGIELAQLYRQWDRGELDREQVVERIAARVADTPYTRPHPPPDESGDGRSTHRDAYLHDYRRYIDRTPQPDAPSGSNSSVAPTSPAMLSDPADRAAFERIRDAASATGRWPSQQCENIAAAGLLAFKRDPACQRLDQIAFGAPGSAGENQAFLMYSPFGDREPRFHVRVDVEAAARQPAAAALAQLPPSAPTQTPELKEPNLQPNAQEPAPRLSLRAG</sequence>
<evidence type="ECO:0000313" key="3">
    <source>
        <dbReference type="Proteomes" id="UP000218824"/>
    </source>
</evidence>
<feature type="compositionally biased region" description="Basic and acidic residues" evidence="1">
    <location>
        <begin position="201"/>
        <end position="213"/>
    </location>
</feature>
<dbReference type="KEGG" id="lem:LEN_1489"/>
<organism evidence="2 3">
    <name type="scientific">Lysobacter enzymogenes</name>
    <dbReference type="NCBI Taxonomy" id="69"/>
    <lineage>
        <taxon>Bacteria</taxon>
        <taxon>Pseudomonadati</taxon>
        <taxon>Pseudomonadota</taxon>
        <taxon>Gammaproteobacteria</taxon>
        <taxon>Lysobacterales</taxon>
        <taxon>Lysobacteraceae</taxon>
        <taxon>Lysobacter</taxon>
    </lineage>
</organism>
<feature type="region of interest" description="Disordered" evidence="1">
    <location>
        <begin position="226"/>
        <end position="250"/>
    </location>
</feature>
<dbReference type="Proteomes" id="UP000218824">
    <property type="component" value="Chromosome"/>
</dbReference>
<protein>
    <submittedName>
        <fullName evidence="2">Uncharacterized protein</fullName>
    </submittedName>
</protein>
<proteinExistence type="predicted"/>
<feature type="region of interest" description="Disordered" evidence="1">
    <location>
        <begin position="189"/>
        <end position="213"/>
    </location>
</feature>
<gene>
    <name evidence="2" type="ORF">LEN_1489</name>
</gene>
<evidence type="ECO:0000256" key="1">
    <source>
        <dbReference type="SAM" id="MobiDB-lite"/>
    </source>
</evidence>
<name>A0AAU9APU6_LYSEN</name>
<evidence type="ECO:0000313" key="2">
    <source>
        <dbReference type="EMBL" id="BAV96976.1"/>
    </source>
</evidence>
<accession>A0AAU9APU6</accession>
<reference evidence="2 3" key="1">
    <citation type="journal article" date="2017" name="DNA Res.">
        <title>Complete genome sequence and expression profile of the commercial lytic enzyme producer Lysobacter enzymogenes M497-1.</title>
        <authorList>
            <person name="Takami H."/>
            <person name="Toyoda A."/>
            <person name="Uchiyama I."/>
            <person name="Itoh T."/>
            <person name="Takaki Y."/>
            <person name="Arai W."/>
            <person name="Nishi S."/>
            <person name="Kawai M."/>
            <person name="Shinya K."/>
            <person name="Ikeda H."/>
        </authorList>
    </citation>
    <scope>NUCLEOTIDE SEQUENCE [LARGE SCALE GENOMIC DNA]</scope>
    <source>
        <strain evidence="2 3">M497-1</strain>
    </source>
</reference>
<dbReference type="EMBL" id="AP014940">
    <property type="protein sequence ID" value="BAV96976.1"/>
    <property type="molecule type" value="Genomic_DNA"/>
</dbReference>